<sequence>MEDLADRKIVGGHFDGKQGWYLMVIVFWKTLRILEPVKLECCSSVELVAHFIAARGSLILYFSGRSSTFIWKRAICRNHHIFSNATRWDTFGKLLKENEISKEEVDCQKFYSKALTVLSIHMAIKKMCCRPTQIATISFLRS</sequence>
<organism evidence="1 2">
    <name type="scientific">Papaver atlanticum</name>
    <dbReference type="NCBI Taxonomy" id="357466"/>
    <lineage>
        <taxon>Eukaryota</taxon>
        <taxon>Viridiplantae</taxon>
        <taxon>Streptophyta</taxon>
        <taxon>Embryophyta</taxon>
        <taxon>Tracheophyta</taxon>
        <taxon>Spermatophyta</taxon>
        <taxon>Magnoliopsida</taxon>
        <taxon>Ranunculales</taxon>
        <taxon>Papaveraceae</taxon>
        <taxon>Papaveroideae</taxon>
        <taxon>Papaver</taxon>
    </lineage>
</organism>
<reference evidence="1" key="1">
    <citation type="submission" date="2022-04" db="EMBL/GenBank/DDBJ databases">
        <title>A functionally conserved STORR gene fusion in Papaver species that diverged 16.8 million years ago.</title>
        <authorList>
            <person name="Catania T."/>
        </authorList>
    </citation>
    <scope>NUCLEOTIDE SEQUENCE</scope>
    <source>
        <strain evidence="1">S-188037</strain>
    </source>
</reference>
<accession>A0AAD4TFD9</accession>
<keyword evidence="2" id="KW-1185">Reference proteome</keyword>
<gene>
    <name evidence="1" type="ORF">MKW98_017984</name>
</gene>
<evidence type="ECO:0000313" key="2">
    <source>
        <dbReference type="Proteomes" id="UP001202328"/>
    </source>
</evidence>
<dbReference type="EMBL" id="JAJJMB010002020">
    <property type="protein sequence ID" value="KAI3954160.1"/>
    <property type="molecule type" value="Genomic_DNA"/>
</dbReference>
<proteinExistence type="predicted"/>
<dbReference type="Proteomes" id="UP001202328">
    <property type="component" value="Unassembled WGS sequence"/>
</dbReference>
<comment type="caution">
    <text evidence="1">The sequence shown here is derived from an EMBL/GenBank/DDBJ whole genome shotgun (WGS) entry which is preliminary data.</text>
</comment>
<evidence type="ECO:0000313" key="1">
    <source>
        <dbReference type="EMBL" id="KAI3954160.1"/>
    </source>
</evidence>
<name>A0AAD4TFD9_9MAGN</name>
<dbReference type="AlphaFoldDB" id="A0AAD4TFD9"/>
<protein>
    <submittedName>
        <fullName evidence="1">Uncharacterized protein</fullName>
    </submittedName>
</protein>